<dbReference type="InterPro" id="IPR041247">
    <property type="entry name" value="Rad52_fam"/>
</dbReference>
<keyword evidence="5" id="KW-1185">Reference proteome</keyword>
<name>A0ABV1E1H3_9FIRM</name>
<keyword evidence="3" id="KW-0234">DNA repair</keyword>
<sequence>MTEQQEKQLEAPFPYEELGWRITNTNREKTGGMAAPFVNERAIRKRLDQVLGRENWQNELKVTLGNAEASYICEISVYYPNRQEWIKKSNGAGSTQVEPVKGGISDAIKRAASMWGVGTYLYEFPGVWVDIDSKKRIQKGAYAKLKEAYARFLGEKQPAKPKATSRSNTGKQPYKGYRVVNARKSKGANGVHTYVQLEAADGRTLDGFVNQSVDVGQFLTDLKVTPKHDAIAGDYNIISCRVAA</sequence>
<evidence type="ECO:0000256" key="2">
    <source>
        <dbReference type="ARBA" id="ARBA00022763"/>
    </source>
</evidence>
<gene>
    <name evidence="4" type="ORF">WMO26_09930</name>
</gene>
<keyword evidence="2" id="KW-0227">DNA damage</keyword>
<comment type="similarity">
    <text evidence="1">Belongs to the RAD52 family.</text>
</comment>
<proteinExistence type="inferred from homology"/>
<dbReference type="RefSeq" id="WP_349220054.1">
    <property type="nucleotide sequence ID" value="NZ_JBBMFD010000018.1"/>
</dbReference>
<reference evidence="4 5" key="1">
    <citation type="submission" date="2024-03" db="EMBL/GenBank/DDBJ databases">
        <title>Human intestinal bacterial collection.</title>
        <authorList>
            <person name="Pauvert C."/>
            <person name="Hitch T.C.A."/>
            <person name="Clavel T."/>
        </authorList>
    </citation>
    <scope>NUCLEOTIDE SEQUENCE [LARGE SCALE GENOMIC DNA]</scope>
    <source>
        <strain evidence="4 5">CLA-JM-H44</strain>
    </source>
</reference>
<evidence type="ECO:0000313" key="5">
    <source>
        <dbReference type="Proteomes" id="UP001489509"/>
    </source>
</evidence>
<accession>A0ABV1E1H3</accession>
<evidence type="ECO:0000256" key="3">
    <source>
        <dbReference type="ARBA" id="ARBA00023204"/>
    </source>
</evidence>
<organism evidence="4 5">
    <name type="scientific">Solibaculum intestinale</name>
    <dbReference type="NCBI Taxonomy" id="3133165"/>
    <lineage>
        <taxon>Bacteria</taxon>
        <taxon>Bacillati</taxon>
        <taxon>Bacillota</taxon>
        <taxon>Clostridia</taxon>
        <taxon>Eubacteriales</taxon>
        <taxon>Oscillospiraceae</taxon>
        <taxon>Solibaculum</taxon>
    </lineage>
</organism>
<dbReference type="Proteomes" id="UP001489509">
    <property type="component" value="Unassembled WGS sequence"/>
</dbReference>
<evidence type="ECO:0000256" key="1">
    <source>
        <dbReference type="ARBA" id="ARBA00006638"/>
    </source>
</evidence>
<dbReference type="Pfam" id="PF04098">
    <property type="entry name" value="Rad52_Rad22"/>
    <property type="match status" value="1"/>
</dbReference>
<dbReference type="EMBL" id="JBBMFD010000018">
    <property type="protein sequence ID" value="MEQ2441142.1"/>
    <property type="molecule type" value="Genomic_DNA"/>
</dbReference>
<protein>
    <submittedName>
        <fullName evidence="4">Rad52/Rad22 family DNA repair protein</fullName>
    </submittedName>
</protein>
<comment type="caution">
    <text evidence="4">The sequence shown here is derived from an EMBL/GenBank/DDBJ whole genome shotgun (WGS) entry which is preliminary data.</text>
</comment>
<evidence type="ECO:0000313" key="4">
    <source>
        <dbReference type="EMBL" id="MEQ2441142.1"/>
    </source>
</evidence>